<reference evidence="2 3" key="1">
    <citation type="submission" date="2017-05" db="EMBL/GenBank/DDBJ databases">
        <title>Isolation of Rhodococcus sp. S2-17 biodegrading of BP-3.</title>
        <authorList>
            <person name="Lee Y."/>
            <person name="Kim K.H."/>
            <person name="Chun B.H."/>
            <person name="Jung H.S."/>
            <person name="Jeon C.O."/>
        </authorList>
    </citation>
    <scope>NUCLEOTIDE SEQUENCE [LARGE SCALE GENOMIC DNA]</scope>
    <source>
        <strain evidence="2 3">S2-17</strain>
    </source>
</reference>
<keyword evidence="3" id="KW-1185">Reference proteome</keyword>
<organism evidence="2 3">
    <name type="scientific">Rhodococcus oxybenzonivorans</name>
    <dbReference type="NCBI Taxonomy" id="1990687"/>
    <lineage>
        <taxon>Bacteria</taxon>
        <taxon>Bacillati</taxon>
        <taxon>Actinomycetota</taxon>
        <taxon>Actinomycetes</taxon>
        <taxon>Mycobacteriales</taxon>
        <taxon>Nocardiaceae</taxon>
        <taxon>Rhodococcus</taxon>
    </lineage>
</organism>
<proteinExistence type="predicted"/>
<protein>
    <submittedName>
        <fullName evidence="2">Uncharacterized protein</fullName>
    </submittedName>
</protein>
<gene>
    <name evidence="2" type="ORF">CBI38_29410</name>
</gene>
<dbReference type="AlphaFoldDB" id="A0A2S2C2D9"/>
<feature type="compositionally biased region" description="Basic and acidic residues" evidence="1">
    <location>
        <begin position="1"/>
        <end position="12"/>
    </location>
</feature>
<dbReference type="KEGG" id="roz:CBI38_29410"/>
<name>A0A2S2C2D9_9NOCA</name>
<dbReference type="EMBL" id="CP021354">
    <property type="protein sequence ID" value="AWK75057.1"/>
    <property type="molecule type" value="Genomic_DNA"/>
</dbReference>
<evidence type="ECO:0000313" key="2">
    <source>
        <dbReference type="EMBL" id="AWK75057.1"/>
    </source>
</evidence>
<feature type="region of interest" description="Disordered" evidence="1">
    <location>
        <begin position="1"/>
        <end position="23"/>
    </location>
</feature>
<sequence>MTGHRSACERRSTAAGTRGDATSSRSRFGQKILFLLPDDVTTGRVTTMSVPDCTELDRLFMLWKNRLWTAFGVSENEAASKPELYRFRVTGIGRLDENSLEIHIEFAPNAVYGIEHVPASKAGIVIALYSHGEVNAPPGMEHLLTEFITSGGIHPANLVGTDADGNPRVFWDTAG</sequence>
<evidence type="ECO:0000313" key="3">
    <source>
        <dbReference type="Proteomes" id="UP000245711"/>
    </source>
</evidence>
<evidence type="ECO:0000256" key="1">
    <source>
        <dbReference type="SAM" id="MobiDB-lite"/>
    </source>
</evidence>
<dbReference type="Proteomes" id="UP000245711">
    <property type="component" value="Chromosome"/>
</dbReference>
<accession>A0A2S2C2D9</accession>